<feature type="compositionally biased region" description="Basic and acidic residues" evidence="1">
    <location>
        <begin position="109"/>
        <end position="120"/>
    </location>
</feature>
<evidence type="ECO:0000313" key="3">
    <source>
        <dbReference type="Proteomes" id="UP001515480"/>
    </source>
</evidence>
<keyword evidence="3" id="KW-1185">Reference proteome</keyword>
<evidence type="ECO:0000313" key="2">
    <source>
        <dbReference type="EMBL" id="KAL1498624.1"/>
    </source>
</evidence>
<feature type="region of interest" description="Disordered" evidence="1">
    <location>
        <begin position="416"/>
        <end position="436"/>
    </location>
</feature>
<evidence type="ECO:0000256" key="1">
    <source>
        <dbReference type="SAM" id="MobiDB-lite"/>
    </source>
</evidence>
<feature type="region of interest" description="Disordered" evidence="1">
    <location>
        <begin position="1"/>
        <end position="373"/>
    </location>
</feature>
<feature type="compositionally biased region" description="Low complexity" evidence="1">
    <location>
        <begin position="550"/>
        <end position="560"/>
    </location>
</feature>
<accession>A0AB34IEL3</accession>
<feature type="compositionally biased region" description="Basic and acidic residues" evidence="1">
    <location>
        <begin position="265"/>
        <end position="293"/>
    </location>
</feature>
<dbReference type="AlphaFoldDB" id="A0AB34IEL3"/>
<feature type="region of interest" description="Disordered" evidence="1">
    <location>
        <begin position="460"/>
        <end position="560"/>
    </location>
</feature>
<proteinExistence type="predicted"/>
<feature type="compositionally biased region" description="Basic and acidic residues" evidence="1">
    <location>
        <begin position="34"/>
        <end position="44"/>
    </location>
</feature>
<feature type="compositionally biased region" description="Basic and acidic residues" evidence="1">
    <location>
        <begin position="516"/>
        <end position="528"/>
    </location>
</feature>
<feature type="compositionally biased region" description="Basic and acidic residues" evidence="1">
    <location>
        <begin position="346"/>
        <end position="359"/>
    </location>
</feature>
<reference evidence="2 3" key="1">
    <citation type="journal article" date="2024" name="Science">
        <title>Giant polyketide synthase enzymes in the biosynthesis of giant marine polyether toxins.</title>
        <authorList>
            <person name="Fallon T.R."/>
            <person name="Shende V.V."/>
            <person name="Wierzbicki I.H."/>
            <person name="Pendleton A.L."/>
            <person name="Watervoot N.F."/>
            <person name="Auber R.P."/>
            <person name="Gonzalez D.J."/>
            <person name="Wisecaver J.H."/>
            <person name="Moore B.S."/>
        </authorList>
    </citation>
    <scope>NUCLEOTIDE SEQUENCE [LARGE SCALE GENOMIC DNA]</scope>
    <source>
        <strain evidence="2 3">12B1</strain>
    </source>
</reference>
<name>A0AB34IEL3_PRYPA</name>
<feature type="compositionally biased region" description="Basic and acidic residues" evidence="1">
    <location>
        <begin position="538"/>
        <end position="547"/>
    </location>
</feature>
<gene>
    <name evidence="2" type="ORF">AB1Y20_013938</name>
</gene>
<organism evidence="2 3">
    <name type="scientific">Prymnesium parvum</name>
    <name type="common">Toxic golden alga</name>
    <dbReference type="NCBI Taxonomy" id="97485"/>
    <lineage>
        <taxon>Eukaryota</taxon>
        <taxon>Haptista</taxon>
        <taxon>Haptophyta</taxon>
        <taxon>Prymnesiophyceae</taxon>
        <taxon>Prymnesiales</taxon>
        <taxon>Prymnesiaceae</taxon>
        <taxon>Prymnesium</taxon>
    </lineage>
</organism>
<dbReference type="Proteomes" id="UP001515480">
    <property type="component" value="Unassembled WGS sequence"/>
</dbReference>
<feature type="compositionally biased region" description="Polar residues" evidence="1">
    <location>
        <begin position="249"/>
        <end position="264"/>
    </location>
</feature>
<protein>
    <submittedName>
        <fullName evidence="2">Uncharacterized protein</fullName>
    </submittedName>
</protein>
<comment type="caution">
    <text evidence="2">The sequence shown here is derived from an EMBL/GenBank/DDBJ whole genome shotgun (WGS) entry which is preliminary data.</text>
</comment>
<dbReference type="EMBL" id="JBGBPQ010000027">
    <property type="protein sequence ID" value="KAL1498624.1"/>
    <property type="molecule type" value="Genomic_DNA"/>
</dbReference>
<feature type="compositionally biased region" description="Polar residues" evidence="1">
    <location>
        <begin position="360"/>
        <end position="370"/>
    </location>
</feature>
<sequence length="710" mass="76998">MGGQADNMDTPVQRHRPASATPTYSENVSAPKLSSEEDTKREWIVRVQPPLRRAQGAVSVGEDETTATPHVDASSPKPSSEEEAKRAWLARLDPPAPPVQGDQGGGPVGKEETTPKHVSDDGSPSKPSSEEEAKRVWLARLDPPPPVRGLRGDVPVGRTESTPTSLPDNAPLKPSSEEEAKRAWLARLEQPERGPPGDVPVGRTESTTTALPDTAPSKPSSEEEAKRVWLARLDPPVRGPRGDAPVGRTESTPISISDTAPSKPSSEEEAKRAWLARLDVRGPRSDVPVDRTESTPTSLPDNAPSKPSSEEEAKRAWLARLEQPERGPQGVAPVSNDSPPFPSPEEEAKTAWLARRDPSARSSQQFQSPQGVAVGYEEITEPCFLEDEPPKRLSEEEAKRAWLARLDTPLWDSQGRRVGREGITQTCYPDEAPPRPFTEEERRAWYASIGRPLWDAEDYVPERRGGARSENFPTDAPPKQSSDGEARFTSHLPAASTTDNSRHDDVHCAATAAPEVESRSETIHEQAARHASLALQQERTRAAEGKGTHSPSSSAPSLLQADVNEASGWLGDLEASAVMDRIKAKKTHRSDQPVRAADAVAMPAARVLHGEHEVEVAHRSSVLEAPGRPACRPSEQEAKEAWLARLEVRAPADGRVAAKSEANEEYVFWLDTETFGAREMSAGVSMNAADGPAPEDENAYQAYLSPTDSS</sequence>